<comment type="similarity">
    <text evidence="1">Belongs to the HyuE racemase family.</text>
</comment>
<reference evidence="3" key="1">
    <citation type="journal article" date="2014" name="BMC Genomics">
        <title>Genome sequencing of two Neorhizobium galegae strains reveals a noeT gene responsible for the unusual acetylation of the nodulation factors.</title>
        <authorList>
            <person name="Osterman J."/>
            <person name="Marsh J."/>
            <person name="Laine P.K."/>
            <person name="Zeng Z."/>
            <person name="Alatalo E."/>
            <person name="Sullivan J.T."/>
            <person name="Young J.P."/>
            <person name="Thomas-Oates J."/>
            <person name="Paulin L."/>
            <person name="Lindstrom K."/>
        </authorList>
    </citation>
    <scope>NUCLEOTIDE SEQUENCE [LARGE SCALE GENOMIC DNA]</scope>
    <source>
        <strain evidence="3">HAMBI 540</strain>
    </source>
</reference>
<keyword evidence="2" id="KW-0614">Plasmid</keyword>
<keyword evidence="3" id="KW-1185">Reference proteome</keyword>
<dbReference type="GO" id="GO:0047661">
    <property type="term" value="F:amino-acid racemase activity"/>
    <property type="evidence" value="ECO:0007669"/>
    <property type="project" value="InterPro"/>
</dbReference>
<proteinExistence type="inferred from homology"/>
<accession>A0A068SZL5</accession>
<name>A0A068SZL5_NEOGA</name>
<dbReference type="EMBL" id="HG938354">
    <property type="protein sequence ID" value="CDN51279.1"/>
    <property type="molecule type" value="Genomic_DNA"/>
</dbReference>
<dbReference type="eggNOG" id="COG4126">
    <property type="taxonomic scope" value="Bacteria"/>
</dbReference>
<dbReference type="HOGENOM" id="CLU_053002_0_2_5"/>
<dbReference type="Gene3D" id="3.40.50.12500">
    <property type="match status" value="1"/>
</dbReference>
<dbReference type="PATRIC" id="fig|1028800.3.peg.5223"/>
<protein>
    <submittedName>
        <fullName evidence="2">Hydantoin racemase</fullName>
    </submittedName>
</protein>
<organism evidence="2 3">
    <name type="scientific">Neorhizobium galegae bv. orientalis str. HAMBI 540</name>
    <dbReference type="NCBI Taxonomy" id="1028800"/>
    <lineage>
        <taxon>Bacteria</taxon>
        <taxon>Pseudomonadati</taxon>
        <taxon>Pseudomonadota</taxon>
        <taxon>Alphaproteobacteria</taxon>
        <taxon>Hyphomicrobiales</taxon>
        <taxon>Rhizobiaceae</taxon>
        <taxon>Rhizobium/Agrobacterium group</taxon>
        <taxon>Neorhizobium</taxon>
    </lineage>
</organism>
<dbReference type="InterPro" id="IPR015942">
    <property type="entry name" value="Asp/Glu/hydantoin_racemase"/>
</dbReference>
<evidence type="ECO:0000313" key="2">
    <source>
        <dbReference type="EMBL" id="CDN51279.1"/>
    </source>
</evidence>
<evidence type="ECO:0000313" key="3">
    <source>
        <dbReference type="Proteomes" id="UP000028181"/>
    </source>
</evidence>
<dbReference type="AlphaFoldDB" id="A0A068SZL5"/>
<gene>
    <name evidence="2" type="ORF">RG540_PA06030</name>
</gene>
<dbReference type="PANTHER" id="PTHR28047:SF5">
    <property type="entry name" value="PROTEIN DCG1"/>
    <property type="match status" value="1"/>
</dbReference>
<dbReference type="Proteomes" id="UP000028181">
    <property type="component" value="Plasmid pHAMBI540a"/>
</dbReference>
<dbReference type="Pfam" id="PF01177">
    <property type="entry name" value="Asp_Glu_race"/>
    <property type="match status" value="1"/>
</dbReference>
<geneLocation type="plasmid" evidence="3">
    <name>II</name>
</geneLocation>
<sequence>MQSRTERDMTHITLINPNTSQATTVMMTEIARKYLPEKFSVEGVTATSGVPMILNDGELAAAAGGVVEMGLAAAGVSDGLIVSAFGDPGLQRLKALSGLPVVGICEASMYEAAAGGRRFGIATVTPDLVVSFAAKAETLGLAHLFTGTRLTSDDPLVLAADPARLHAALAIAVRECFERDGAEAVIIGGGPLGQAADDLQRALSSPVIAPIRSAVELLLSRIAHPPGAGARTK</sequence>
<dbReference type="KEGG" id="ngg:RG540_PA06030"/>
<dbReference type="InterPro" id="IPR053714">
    <property type="entry name" value="Iso_Racemase_Enz_sf"/>
</dbReference>
<dbReference type="PANTHER" id="PTHR28047">
    <property type="entry name" value="PROTEIN DCG1"/>
    <property type="match status" value="1"/>
</dbReference>
<evidence type="ECO:0000256" key="1">
    <source>
        <dbReference type="ARBA" id="ARBA00038414"/>
    </source>
</evidence>
<dbReference type="InterPro" id="IPR052186">
    <property type="entry name" value="Hydantoin_racemase-like"/>
</dbReference>